<keyword evidence="2" id="KW-1185">Reference proteome</keyword>
<name>A0A919J115_9ACTN</name>
<sequence length="253" mass="26985">MRTVSWWNEFEQNCERFDAASVAEALADVIIPRIPSLLLRREAQTAADTLLRHLNRPASPAAAEAAALATVRLAATVARLDERALGNDAGTTEVSALCHVMQGEYALAAVTIAPITGTAPLLKAFVSALRLDSFGADLALRLLTGGNPPAVAVRAGEKLGRYNWWPAWLREIVTERVLAGTLCGDTIAALKQCAFAGLTPTQARMAKRLFAAEPTLVETTASRLESLGEHPAAALLRRGDVRTVAFAARLIPV</sequence>
<dbReference type="AlphaFoldDB" id="A0A919J115"/>
<dbReference type="Proteomes" id="UP000598174">
    <property type="component" value="Unassembled WGS sequence"/>
</dbReference>
<evidence type="ECO:0000313" key="2">
    <source>
        <dbReference type="Proteomes" id="UP000598174"/>
    </source>
</evidence>
<organism evidence="1 2">
    <name type="scientific">Paractinoplanes ferrugineus</name>
    <dbReference type="NCBI Taxonomy" id="113564"/>
    <lineage>
        <taxon>Bacteria</taxon>
        <taxon>Bacillati</taxon>
        <taxon>Actinomycetota</taxon>
        <taxon>Actinomycetes</taxon>
        <taxon>Micromonosporales</taxon>
        <taxon>Micromonosporaceae</taxon>
        <taxon>Paractinoplanes</taxon>
    </lineage>
</organism>
<evidence type="ECO:0000313" key="1">
    <source>
        <dbReference type="EMBL" id="GIE10464.1"/>
    </source>
</evidence>
<dbReference type="RefSeq" id="WP_203817016.1">
    <property type="nucleotide sequence ID" value="NZ_BAAABP010000071.1"/>
</dbReference>
<accession>A0A919J115</accession>
<proteinExistence type="predicted"/>
<comment type="caution">
    <text evidence="1">The sequence shown here is derived from an EMBL/GenBank/DDBJ whole genome shotgun (WGS) entry which is preliminary data.</text>
</comment>
<gene>
    <name evidence="1" type="ORF">Afe05nite_23040</name>
</gene>
<dbReference type="EMBL" id="BOMM01000016">
    <property type="protein sequence ID" value="GIE10464.1"/>
    <property type="molecule type" value="Genomic_DNA"/>
</dbReference>
<protein>
    <submittedName>
        <fullName evidence="1">Uncharacterized protein</fullName>
    </submittedName>
</protein>
<reference evidence="1" key="1">
    <citation type="submission" date="2021-01" db="EMBL/GenBank/DDBJ databases">
        <title>Whole genome shotgun sequence of Actinoplanes ferrugineus NBRC 15555.</title>
        <authorList>
            <person name="Komaki H."/>
            <person name="Tamura T."/>
        </authorList>
    </citation>
    <scope>NUCLEOTIDE SEQUENCE</scope>
    <source>
        <strain evidence="1">NBRC 15555</strain>
    </source>
</reference>